<keyword evidence="1" id="KW-0805">Transcription regulation</keyword>
<gene>
    <name evidence="5" type="ordered locus">Glov_1634</name>
</gene>
<dbReference type="EMBL" id="CP001089">
    <property type="protein sequence ID" value="ACD95350.1"/>
    <property type="molecule type" value="Genomic_DNA"/>
</dbReference>
<evidence type="ECO:0000313" key="6">
    <source>
        <dbReference type="Proteomes" id="UP000002420"/>
    </source>
</evidence>
<evidence type="ECO:0000313" key="5">
    <source>
        <dbReference type="EMBL" id="ACD95350.1"/>
    </source>
</evidence>
<dbReference type="PANTHER" id="PTHR42756:SF1">
    <property type="entry name" value="TRANSCRIPTIONAL REPRESSOR OF EMRAB OPERON"/>
    <property type="match status" value="1"/>
</dbReference>
<dbReference type="InterPro" id="IPR036388">
    <property type="entry name" value="WH-like_DNA-bd_sf"/>
</dbReference>
<reference evidence="5 6" key="1">
    <citation type="submission" date="2008-05" db="EMBL/GenBank/DDBJ databases">
        <title>Complete sequence of chromosome of Geobacter lovleyi SZ.</title>
        <authorList>
            <consortium name="US DOE Joint Genome Institute"/>
            <person name="Lucas S."/>
            <person name="Copeland A."/>
            <person name="Lapidus A."/>
            <person name="Glavina del Rio T."/>
            <person name="Dalin E."/>
            <person name="Tice H."/>
            <person name="Bruce D."/>
            <person name="Goodwin L."/>
            <person name="Pitluck S."/>
            <person name="Chertkov O."/>
            <person name="Meincke L."/>
            <person name="Brettin T."/>
            <person name="Detter J.C."/>
            <person name="Han C."/>
            <person name="Tapia R."/>
            <person name="Kuske C.R."/>
            <person name="Schmutz J."/>
            <person name="Larimer F."/>
            <person name="Land M."/>
            <person name="Hauser L."/>
            <person name="Kyrpides N."/>
            <person name="Mikhailova N."/>
            <person name="Sung Y."/>
            <person name="Fletcher K.E."/>
            <person name="Ritalahti K.M."/>
            <person name="Loeffler F.E."/>
            <person name="Richardson P."/>
        </authorList>
    </citation>
    <scope>NUCLEOTIDE SEQUENCE [LARGE SCALE GENOMIC DNA]</scope>
    <source>
        <strain evidence="6">ATCC BAA-1151 / DSM 17278 / SZ</strain>
    </source>
</reference>
<dbReference type="PANTHER" id="PTHR42756">
    <property type="entry name" value="TRANSCRIPTIONAL REGULATOR, MARR"/>
    <property type="match status" value="1"/>
</dbReference>
<dbReference type="RefSeq" id="WP_012469692.1">
    <property type="nucleotide sequence ID" value="NC_010814.1"/>
</dbReference>
<proteinExistence type="predicted"/>
<keyword evidence="2" id="KW-0238">DNA-binding</keyword>
<dbReference type="eggNOG" id="COG1846">
    <property type="taxonomic scope" value="Bacteria"/>
</dbReference>
<dbReference type="Gene3D" id="1.10.10.10">
    <property type="entry name" value="Winged helix-like DNA-binding domain superfamily/Winged helix DNA-binding domain"/>
    <property type="match status" value="1"/>
</dbReference>
<sequence length="140" mass="16134">MYEIEKSIGFLLAKAHQRGWALFSEEIGRYDLTPPQFSVLAFLWKQDGLTQTELSDKTQIDRTTLGGLIDRLERQGMVERKPHPQDRRAHLVFLTEKGSSQSGELSRLAGKVLERFVSGLTPQDQHELTRMLDILRKERN</sequence>
<accession>B3E9S4</accession>
<feature type="domain" description="HTH marR-type" evidence="4">
    <location>
        <begin position="1"/>
        <end position="140"/>
    </location>
</feature>
<dbReference type="STRING" id="398767.Glov_1634"/>
<dbReference type="InterPro" id="IPR000835">
    <property type="entry name" value="HTH_MarR-typ"/>
</dbReference>
<evidence type="ECO:0000256" key="3">
    <source>
        <dbReference type="ARBA" id="ARBA00023163"/>
    </source>
</evidence>
<dbReference type="SUPFAM" id="SSF46785">
    <property type="entry name" value="Winged helix' DNA-binding domain"/>
    <property type="match status" value="1"/>
</dbReference>
<dbReference type="PRINTS" id="PR00598">
    <property type="entry name" value="HTHMARR"/>
</dbReference>
<dbReference type="OrthoDB" id="5521015at2"/>
<dbReference type="Proteomes" id="UP000002420">
    <property type="component" value="Chromosome"/>
</dbReference>
<evidence type="ECO:0000256" key="2">
    <source>
        <dbReference type="ARBA" id="ARBA00023125"/>
    </source>
</evidence>
<evidence type="ECO:0000256" key="1">
    <source>
        <dbReference type="ARBA" id="ARBA00023015"/>
    </source>
</evidence>
<dbReference type="HOGENOM" id="CLU_083287_18_6_7"/>
<dbReference type="InterPro" id="IPR036390">
    <property type="entry name" value="WH_DNA-bd_sf"/>
</dbReference>
<evidence type="ECO:0000259" key="4">
    <source>
        <dbReference type="PROSITE" id="PS50995"/>
    </source>
</evidence>
<dbReference type="AlphaFoldDB" id="B3E9S4"/>
<dbReference type="PROSITE" id="PS50995">
    <property type="entry name" value="HTH_MARR_2"/>
    <property type="match status" value="1"/>
</dbReference>
<name>B3E9S4_TRIL1</name>
<protein>
    <submittedName>
        <fullName evidence="5">Transcriptional regulator, MarR family</fullName>
    </submittedName>
</protein>
<keyword evidence="3" id="KW-0804">Transcription</keyword>
<dbReference type="Pfam" id="PF01047">
    <property type="entry name" value="MarR"/>
    <property type="match status" value="1"/>
</dbReference>
<dbReference type="GO" id="GO:0003677">
    <property type="term" value="F:DNA binding"/>
    <property type="evidence" value="ECO:0007669"/>
    <property type="project" value="UniProtKB-KW"/>
</dbReference>
<dbReference type="GO" id="GO:0003700">
    <property type="term" value="F:DNA-binding transcription factor activity"/>
    <property type="evidence" value="ECO:0007669"/>
    <property type="project" value="InterPro"/>
</dbReference>
<organism evidence="5 6">
    <name type="scientific">Trichlorobacter lovleyi (strain ATCC BAA-1151 / DSM 17278 / SZ)</name>
    <name type="common">Geobacter lovleyi</name>
    <dbReference type="NCBI Taxonomy" id="398767"/>
    <lineage>
        <taxon>Bacteria</taxon>
        <taxon>Pseudomonadati</taxon>
        <taxon>Thermodesulfobacteriota</taxon>
        <taxon>Desulfuromonadia</taxon>
        <taxon>Geobacterales</taxon>
        <taxon>Geobacteraceae</taxon>
        <taxon>Trichlorobacter</taxon>
    </lineage>
</organism>
<dbReference type="KEGG" id="glo:Glov_1634"/>
<keyword evidence="6" id="KW-1185">Reference proteome</keyword>
<dbReference type="SMART" id="SM00347">
    <property type="entry name" value="HTH_MARR"/>
    <property type="match status" value="1"/>
</dbReference>